<reference evidence="1" key="1">
    <citation type="submission" date="2019-08" db="EMBL/GenBank/DDBJ databases">
        <authorList>
            <person name="Kucharzyk K."/>
            <person name="Murdoch R.W."/>
            <person name="Higgins S."/>
            <person name="Loffler F."/>
        </authorList>
    </citation>
    <scope>NUCLEOTIDE SEQUENCE</scope>
</reference>
<name>A0A644ZDK4_9ZZZZ</name>
<proteinExistence type="predicted"/>
<gene>
    <name evidence="1" type="ORF">SDC9_85596</name>
</gene>
<organism evidence="1">
    <name type="scientific">bioreactor metagenome</name>
    <dbReference type="NCBI Taxonomy" id="1076179"/>
    <lineage>
        <taxon>unclassified sequences</taxon>
        <taxon>metagenomes</taxon>
        <taxon>ecological metagenomes</taxon>
    </lineage>
</organism>
<accession>A0A644ZDK4</accession>
<dbReference type="AlphaFoldDB" id="A0A644ZDK4"/>
<comment type="caution">
    <text evidence="1">The sequence shown here is derived from an EMBL/GenBank/DDBJ whole genome shotgun (WGS) entry which is preliminary data.</text>
</comment>
<dbReference type="EMBL" id="VSSQ01008476">
    <property type="protein sequence ID" value="MPM38965.1"/>
    <property type="molecule type" value="Genomic_DNA"/>
</dbReference>
<evidence type="ECO:0000313" key="1">
    <source>
        <dbReference type="EMBL" id="MPM38965.1"/>
    </source>
</evidence>
<sequence length="87" mass="10215">MKYPVSEEKTPWDQWYEEGNIQFIKAPTQAELIVTYYGTVYGINILDIQTVDDCDPGYPCSEYYIVKIKESDSAQMRELGWTDFEEK</sequence>
<protein>
    <submittedName>
        <fullName evidence="1">Uncharacterized protein</fullName>
    </submittedName>
</protein>